<dbReference type="SUPFAM" id="SSF55083">
    <property type="entry name" value="6-hydroxymethyl-7,8-dihydropterin pyrophosphokinase, HPPK"/>
    <property type="match status" value="1"/>
</dbReference>
<evidence type="ECO:0000259" key="9">
    <source>
        <dbReference type="PROSITE" id="PS00794"/>
    </source>
</evidence>
<keyword evidence="7" id="KW-0067">ATP-binding</keyword>
<dbReference type="Proteomes" id="UP000824205">
    <property type="component" value="Unassembled WGS sequence"/>
</dbReference>
<comment type="pathway">
    <text evidence="2">Cofactor biosynthesis; tetrahydrofolate biosynthesis; 2-amino-4-hydroxy-6-hydroxymethyl-7,8-dihydropteridine diphosphate from 7,8-dihydroneopterin triphosphate: step 4/4.</text>
</comment>
<dbReference type="EC" id="2.7.6.3" evidence="3"/>
<feature type="domain" description="7,8-dihydro-6-hydroxymethylpterin-pyrophosphokinase" evidence="9">
    <location>
        <begin position="87"/>
        <end position="98"/>
    </location>
</feature>
<dbReference type="GO" id="GO:0016301">
    <property type="term" value="F:kinase activity"/>
    <property type="evidence" value="ECO:0007669"/>
    <property type="project" value="UniProtKB-KW"/>
</dbReference>
<evidence type="ECO:0000313" key="10">
    <source>
        <dbReference type="EMBL" id="HIW85187.1"/>
    </source>
</evidence>
<reference evidence="10" key="2">
    <citation type="submission" date="2021-04" db="EMBL/GenBank/DDBJ databases">
        <authorList>
            <person name="Gilroy R."/>
        </authorList>
    </citation>
    <scope>NUCLEOTIDE SEQUENCE</scope>
    <source>
        <strain evidence="10">421</strain>
    </source>
</reference>
<comment type="caution">
    <text evidence="10">The sequence shown here is derived from an EMBL/GenBank/DDBJ whole genome shotgun (WGS) entry which is preliminary data.</text>
</comment>
<dbReference type="GO" id="GO:0003848">
    <property type="term" value="F:2-amino-4-hydroxy-6-hydroxymethyldihydropteridine diphosphokinase activity"/>
    <property type="evidence" value="ECO:0007669"/>
    <property type="project" value="UniProtKB-EC"/>
</dbReference>
<evidence type="ECO:0000256" key="7">
    <source>
        <dbReference type="ARBA" id="ARBA00022840"/>
    </source>
</evidence>
<dbReference type="GO" id="GO:0005524">
    <property type="term" value="F:ATP binding"/>
    <property type="evidence" value="ECO:0007669"/>
    <property type="project" value="UniProtKB-KW"/>
</dbReference>
<keyword evidence="4 10" id="KW-0808">Transferase</keyword>
<dbReference type="Pfam" id="PF01288">
    <property type="entry name" value="HPPK"/>
    <property type="match status" value="1"/>
</dbReference>
<dbReference type="InterPro" id="IPR000550">
    <property type="entry name" value="Hppk"/>
</dbReference>
<organism evidence="10 11">
    <name type="scientific">Candidatus Eubacterium faecipullorum</name>
    <dbReference type="NCBI Taxonomy" id="2838571"/>
    <lineage>
        <taxon>Bacteria</taxon>
        <taxon>Bacillati</taxon>
        <taxon>Bacillota</taxon>
        <taxon>Clostridia</taxon>
        <taxon>Eubacteriales</taxon>
        <taxon>Eubacteriaceae</taxon>
        <taxon>Eubacterium</taxon>
    </lineage>
</organism>
<evidence type="ECO:0000313" key="11">
    <source>
        <dbReference type="Proteomes" id="UP000824205"/>
    </source>
</evidence>
<evidence type="ECO:0000256" key="5">
    <source>
        <dbReference type="ARBA" id="ARBA00022741"/>
    </source>
</evidence>
<comment type="catalytic activity">
    <reaction evidence="1">
        <text>6-hydroxymethyl-7,8-dihydropterin + ATP = (7,8-dihydropterin-6-yl)methyl diphosphate + AMP + H(+)</text>
        <dbReference type="Rhea" id="RHEA:11412"/>
        <dbReference type="ChEBI" id="CHEBI:15378"/>
        <dbReference type="ChEBI" id="CHEBI:30616"/>
        <dbReference type="ChEBI" id="CHEBI:44841"/>
        <dbReference type="ChEBI" id="CHEBI:72950"/>
        <dbReference type="ChEBI" id="CHEBI:456215"/>
        <dbReference type="EC" id="2.7.6.3"/>
    </reaction>
</comment>
<protein>
    <recommendedName>
        <fullName evidence="3">2-amino-4-hydroxy-6-hydroxymethyldihydropteridine diphosphokinase</fullName>
        <ecNumber evidence="3">2.7.6.3</ecNumber>
    </recommendedName>
</protein>
<gene>
    <name evidence="10" type="primary">folK</name>
    <name evidence="10" type="ORF">IAA48_01690</name>
</gene>
<proteinExistence type="predicted"/>
<keyword evidence="6" id="KW-0418">Kinase</keyword>
<dbReference type="PANTHER" id="PTHR43071">
    <property type="entry name" value="2-AMINO-4-HYDROXY-6-HYDROXYMETHYLDIHYDROPTERIDINE PYROPHOSPHOKINASE"/>
    <property type="match status" value="1"/>
</dbReference>
<evidence type="ECO:0000256" key="2">
    <source>
        <dbReference type="ARBA" id="ARBA00005051"/>
    </source>
</evidence>
<dbReference type="AlphaFoldDB" id="A0A9D1RCR6"/>
<dbReference type="PROSITE" id="PS00794">
    <property type="entry name" value="HPPK"/>
    <property type="match status" value="1"/>
</dbReference>
<name>A0A9D1RCR6_9FIRM</name>
<dbReference type="EMBL" id="DXGE01000009">
    <property type="protein sequence ID" value="HIW85187.1"/>
    <property type="molecule type" value="Genomic_DNA"/>
</dbReference>
<evidence type="ECO:0000256" key="4">
    <source>
        <dbReference type="ARBA" id="ARBA00022679"/>
    </source>
</evidence>
<dbReference type="InterPro" id="IPR035907">
    <property type="entry name" value="Hppk_sf"/>
</dbReference>
<keyword evidence="8" id="KW-0289">Folate biosynthesis</keyword>
<evidence type="ECO:0000256" key="3">
    <source>
        <dbReference type="ARBA" id="ARBA00013253"/>
    </source>
</evidence>
<evidence type="ECO:0000256" key="6">
    <source>
        <dbReference type="ARBA" id="ARBA00022777"/>
    </source>
</evidence>
<dbReference type="GO" id="GO:0046656">
    <property type="term" value="P:folic acid biosynthetic process"/>
    <property type="evidence" value="ECO:0007669"/>
    <property type="project" value="UniProtKB-KW"/>
</dbReference>
<keyword evidence="5" id="KW-0547">Nucleotide-binding</keyword>
<accession>A0A9D1RCR6</accession>
<reference evidence="10" key="1">
    <citation type="journal article" date="2021" name="PeerJ">
        <title>Extensive microbial diversity within the chicken gut microbiome revealed by metagenomics and culture.</title>
        <authorList>
            <person name="Gilroy R."/>
            <person name="Ravi A."/>
            <person name="Getino M."/>
            <person name="Pursley I."/>
            <person name="Horton D.L."/>
            <person name="Alikhan N.F."/>
            <person name="Baker D."/>
            <person name="Gharbi K."/>
            <person name="Hall N."/>
            <person name="Watson M."/>
            <person name="Adriaenssens E.M."/>
            <person name="Foster-Nyarko E."/>
            <person name="Jarju S."/>
            <person name="Secka A."/>
            <person name="Antonio M."/>
            <person name="Oren A."/>
            <person name="Chaudhuri R.R."/>
            <person name="La Ragione R."/>
            <person name="Hildebrand F."/>
            <person name="Pallen M.J."/>
        </authorList>
    </citation>
    <scope>NUCLEOTIDE SEQUENCE</scope>
    <source>
        <strain evidence="10">421</strain>
    </source>
</reference>
<dbReference type="Gene3D" id="3.30.70.560">
    <property type="entry name" value="7,8-Dihydro-6-hydroxymethylpterin-pyrophosphokinase HPPK"/>
    <property type="match status" value="1"/>
</dbReference>
<evidence type="ECO:0000256" key="1">
    <source>
        <dbReference type="ARBA" id="ARBA00000198"/>
    </source>
</evidence>
<evidence type="ECO:0000256" key="8">
    <source>
        <dbReference type="ARBA" id="ARBA00022909"/>
    </source>
</evidence>
<sequence>MKYVLGLGTNMGERIENLKNAVDALNHIPQTAVRKLSAVYETSPVGYARQQDFYNCAVLCESALEPHEMLGVCLGIESGLGRVRNFKNGPRIIDIDLLLAEEKIIKTPNLIVPHPHIRERLFVLLPMLDLFDSGVAFGFDFAAEIGKITDQQITKTKFTLL</sequence>
<dbReference type="NCBIfam" id="TIGR01498">
    <property type="entry name" value="folK"/>
    <property type="match status" value="1"/>
</dbReference>
<dbReference type="CDD" id="cd00483">
    <property type="entry name" value="HPPK"/>
    <property type="match status" value="1"/>
</dbReference>
<dbReference type="PANTHER" id="PTHR43071:SF1">
    <property type="entry name" value="2-AMINO-4-HYDROXY-6-HYDROXYMETHYLDIHYDROPTERIDINE PYROPHOSPHOKINASE"/>
    <property type="match status" value="1"/>
</dbReference>